<evidence type="ECO:0000313" key="4">
    <source>
        <dbReference type="Proteomes" id="UP000198806"/>
    </source>
</evidence>
<dbReference type="Pfam" id="PF13487">
    <property type="entry name" value="HD_5"/>
    <property type="match status" value="1"/>
</dbReference>
<dbReference type="NCBIfam" id="TIGR00277">
    <property type="entry name" value="HDIG"/>
    <property type="match status" value="1"/>
</dbReference>
<dbReference type="InterPro" id="IPR006675">
    <property type="entry name" value="HDIG_dom"/>
</dbReference>
<dbReference type="Gene3D" id="1.10.3210.10">
    <property type="entry name" value="Hypothetical protein af1432"/>
    <property type="match status" value="1"/>
</dbReference>
<dbReference type="CDD" id="cd00077">
    <property type="entry name" value="HDc"/>
    <property type="match status" value="1"/>
</dbReference>
<dbReference type="OrthoDB" id="9804747at2"/>
<dbReference type="SUPFAM" id="SSF109604">
    <property type="entry name" value="HD-domain/PDEase-like"/>
    <property type="match status" value="1"/>
</dbReference>
<name>A0A1I5GXW3_9FIRM</name>
<protein>
    <submittedName>
        <fullName evidence="3">HDIG domain-containing protein</fullName>
    </submittedName>
</protein>
<evidence type="ECO:0000259" key="2">
    <source>
        <dbReference type="PROSITE" id="PS51832"/>
    </source>
</evidence>
<dbReference type="InterPro" id="IPR003607">
    <property type="entry name" value="HD/PDEase_dom"/>
</dbReference>
<dbReference type="PANTHER" id="PTHR43155">
    <property type="entry name" value="CYCLIC DI-GMP PHOSPHODIESTERASE PA4108-RELATED"/>
    <property type="match status" value="1"/>
</dbReference>
<reference evidence="3 4" key="1">
    <citation type="submission" date="2016-10" db="EMBL/GenBank/DDBJ databases">
        <authorList>
            <person name="de Groot N.N."/>
        </authorList>
    </citation>
    <scope>NUCLEOTIDE SEQUENCE [LARGE SCALE GENOMIC DNA]</scope>
    <source>
        <strain evidence="3 4">DSM 1283</strain>
    </source>
</reference>
<feature type="domain" description="HD" evidence="1">
    <location>
        <begin position="142"/>
        <end position="264"/>
    </location>
</feature>
<keyword evidence="4" id="KW-1185">Reference proteome</keyword>
<dbReference type="RefSeq" id="WP_091687341.1">
    <property type="nucleotide sequence ID" value="NZ_BAABFM010000007.1"/>
</dbReference>
<organism evidence="3 4">
    <name type="scientific">Anaerocolumna aminovalerica</name>
    <dbReference type="NCBI Taxonomy" id="1527"/>
    <lineage>
        <taxon>Bacteria</taxon>
        <taxon>Bacillati</taxon>
        <taxon>Bacillota</taxon>
        <taxon>Clostridia</taxon>
        <taxon>Lachnospirales</taxon>
        <taxon>Lachnospiraceae</taxon>
        <taxon>Anaerocolumna</taxon>
    </lineage>
</organism>
<dbReference type="PANTHER" id="PTHR43155:SF2">
    <property type="entry name" value="CYCLIC DI-GMP PHOSPHODIESTERASE PA4108"/>
    <property type="match status" value="1"/>
</dbReference>
<dbReference type="Proteomes" id="UP000198806">
    <property type="component" value="Unassembled WGS sequence"/>
</dbReference>
<dbReference type="InterPro" id="IPR006674">
    <property type="entry name" value="HD_domain"/>
</dbReference>
<proteinExistence type="predicted"/>
<dbReference type="PROSITE" id="PS51832">
    <property type="entry name" value="HD_GYP"/>
    <property type="match status" value="1"/>
</dbReference>
<evidence type="ECO:0000313" key="3">
    <source>
        <dbReference type="EMBL" id="SFO40753.1"/>
    </source>
</evidence>
<dbReference type="STRING" id="1527.SAMN04489757_12351"/>
<dbReference type="PROSITE" id="PS51831">
    <property type="entry name" value="HD"/>
    <property type="match status" value="1"/>
</dbReference>
<sequence length="356" mass="40555">MNKRISIQNVLPGMTVAEDVYTRNNQLVIPRGTVISDRILTRLKDYSIYNLTVLIPENPEPIKTVMIHSEKIKNSPEFKQFNKEFLSSVDDFKNQLSNIVDKDNPIDHTGLLADVSKTLSETRNGIHLFDMLHCMRGSDDITYVHSLNVALICNVFGHWLKLSQNDIEVLTLCGLLHDIGKLKLPHEILYKEEPLTDAEFKILKTHPSLGYEILKYEDLDQRVKNTALMHQERCDGSGYPRKLLGEQIDSFAKIVAIADVYDAMTSERVYRPALSPFDAIRNFESVGLQKFDPHYIMTFLEGIINSYVGNHVRLNNNVEGEIILINKQTLSKPVIKTGDTFIDLSKENHLHIVAVL</sequence>
<dbReference type="AlphaFoldDB" id="A0A1I5GXW3"/>
<evidence type="ECO:0000259" key="1">
    <source>
        <dbReference type="PROSITE" id="PS51831"/>
    </source>
</evidence>
<feature type="domain" description="HD-GYP" evidence="2">
    <location>
        <begin position="120"/>
        <end position="315"/>
    </location>
</feature>
<dbReference type="EMBL" id="FOWD01000023">
    <property type="protein sequence ID" value="SFO40753.1"/>
    <property type="molecule type" value="Genomic_DNA"/>
</dbReference>
<dbReference type="SMART" id="SM00471">
    <property type="entry name" value="HDc"/>
    <property type="match status" value="1"/>
</dbReference>
<accession>A0A1I5GXW3</accession>
<dbReference type="InterPro" id="IPR037522">
    <property type="entry name" value="HD_GYP_dom"/>
</dbReference>
<gene>
    <name evidence="3" type="ORF">SAMN04489757_12351</name>
</gene>